<proteinExistence type="predicted"/>
<keyword evidence="3 6" id="KW-0812">Transmembrane</keyword>
<feature type="transmembrane region" description="Helical" evidence="6">
    <location>
        <begin position="6"/>
        <end position="26"/>
    </location>
</feature>
<dbReference type="Pfam" id="PF01810">
    <property type="entry name" value="LysE"/>
    <property type="match status" value="1"/>
</dbReference>
<dbReference type="STRING" id="1685010.A0O34_00710"/>
<evidence type="ECO:0000256" key="3">
    <source>
        <dbReference type="ARBA" id="ARBA00022692"/>
    </source>
</evidence>
<dbReference type="OrthoDB" id="9784202at2"/>
<evidence type="ECO:0000313" key="8">
    <source>
        <dbReference type="Proteomes" id="UP000077824"/>
    </source>
</evidence>
<evidence type="ECO:0000256" key="6">
    <source>
        <dbReference type="SAM" id="Phobius"/>
    </source>
</evidence>
<dbReference type="GO" id="GO:0015171">
    <property type="term" value="F:amino acid transmembrane transporter activity"/>
    <property type="evidence" value="ECO:0007669"/>
    <property type="project" value="TreeGrafter"/>
</dbReference>
<dbReference type="KEGG" id="chh:A0O34_00710"/>
<name>A0A172XQG9_9FLAO</name>
<gene>
    <name evidence="7" type="ORF">A0O34_00710</name>
</gene>
<keyword evidence="4 6" id="KW-1133">Transmembrane helix</keyword>
<accession>A0A172XQG9</accession>
<dbReference type="AlphaFoldDB" id="A0A172XQG9"/>
<evidence type="ECO:0008006" key="9">
    <source>
        <dbReference type="Google" id="ProtNLM"/>
    </source>
</evidence>
<dbReference type="EMBL" id="CP015199">
    <property type="protein sequence ID" value="ANF49166.1"/>
    <property type="molecule type" value="Genomic_DNA"/>
</dbReference>
<feature type="transmembrane region" description="Helical" evidence="6">
    <location>
        <begin position="38"/>
        <end position="63"/>
    </location>
</feature>
<sequence>MTEFIAVMTIAILATISPGPDFVLVTKKSLVHGKTPGIYTAIGISLAVMVHVGYTLFGIGYIISQSILLFTVLKTVGSLYLIYIGIKMFLAKKGNNSYKWLDVLT</sequence>
<reference evidence="7 8" key="1">
    <citation type="submission" date="2016-04" db="EMBL/GenBank/DDBJ databases">
        <title>Complete Genome Sequence of Chryseobacterium sp. IHBB 10212.</title>
        <authorList>
            <person name="Pal M."/>
            <person name="Swarnkar M.K."/>
            <person name="Kaushal K."/>
            <person name="Chhibber S."/>
            <person name="Singh A.K."/>
            <person name="Gulati A."/>
        </authorList>
    </citation>
    <scope>NUCLEOTIDE SEQUENCE [LARGE SCALE GENOMIC DNA]</scope>
    <source>
        <strain evidence="7 8">IHBB 10212</strain>
    </source>
</reference>
<dbReference type="RefSeq" id="WP_066750125.1">
    <property type="nucleotide sequence ID" value="NZ_CP015199.1"/>
</dbReference>
<keyword evidence="5 6" id="KW-0472">Membrane</keyword>
<evidence type="ECO:0000256" key="5">
    <source>
        <dbReference type="ARBA" id="ARBA00023136"/>
    </source>
</evidence>
<dbReference type="PANTHER" id="PTHR30086">
    <property type="entry name" value="ARGININE EXPORTER PROTEIN ARGO"/>
    <property type="match status" value="1"/>
</dbReference>
<feature type="transmembrane region" description="Helical" evidence="6">
    <location>
        <begin position="69"/>
        <end position="90"/>
    </location>
</feature>
<dbReference type="InterPro" id="IPR001123">
    <property type="entry name" value="LeuE-type"/>
</dbReference>
<dbReference type="Proteomes" id="UP000077824">
    <property type="component" value="Chromosome"/>
</dbReference>
<dbReference type="PANTHER" id="PTHR30086:SF21">
    <property type="entry name" value="TRANSPORT PROTEIN"/>
    <property type="match status" value="1"/>
</dbReference>
<evidence type="ECO:0000256" key="1">
    <source>
        <dbReference type="ARBA" id="ARBA00004651"/>
    </source>
</evidence>
<evidence type="ECO:0000313" key="7">
    <source>
        <dbReference type="EMBL" id="ANF49166.1"/>
    </source>
</evidence>
<evidence type="ECO:0000256" key="4">
    <source>
        <dbReference type="ARBA" id="ARBA00022989"/>
    </source>
</evidence>
<comment type="subcellular location">
    <subcellularLocation>
        <location evidence="1">Cell membrane</location>
        <topology evidence="1">Multi-pass membrane protein</topology>
    </subcellularLocation>
</comment>
<evidence type="ECO:0000256" key="2">
    <source>
        <dbReference type="ARBA" id="ARBA00022475"/>
    </source>
</evidence>
<protein>
    <recommendedName>
        <fullName evidence="9">Lysine transporter LysE</fullName>
    </recommendedName>
</protein>
<organism evidence="7 8">
    <name type="scientific">Chryseobacterium glaciei</name>
    <dbReference type="NCBI Taxonomy" id="1685010"/>
    <lineage>
        <taxon>Bacteria</taxon>
        <taxon>Pseudomonadati</taxon>
        <taxon>Bacteroidota</taxon>
        <taxon>Flavobacteriia</taxon>
        <taxon>Flavobacteriales</taxon>
        <taxon>Weeksellaceae</taxon>
        <taxon>Chryseobacterium group</taxon>
        <taxon>Chryseobacterium</taxon>
    </lineage>
</organism>
<dbReference type="GO" id="GO:0005886">
    <property type="term" value="C:plasma membrane"/>
    <property type="evidence" value="ECO:0007669"/>
    <property type="project" value="UniProtKB-SubCell"/>
</dbReference>
<keyword evidence="8" id="KW-1185">Reference proteome</keyword>
<keyword evidence="2" id="KW-1003">Cell membrane</keyword>